<feature type="signal peptide" evidence="1">
    <location>
        <begin position="1"/>
        <end position="21"/>
    </location>
</feature>
<evidence type="ECO:0008006" key="4">
    <source>
        <dbReference type="Google" id="ProtNLM"/>
    </source>
</evidence>
<dbReference type="PATRIC" id="fig|394096.3.peg.3345"/>
<name>A0A085WK54_9BACT</name>
<proteinExistence type="predicted"/>
<evidence type="ECO:0000313" key="3">
    <source>
        <dbReference type="Proteomes" id="UP000028725"/>
    </source>
</evidence>
<dbReference type="SUPFAM" id="SSF159245">
    <property type="entry name" value="AttH-like"/>
    <property type="match status" value="1"/>
</dbReference>
<protein>
    <recommendedName>
        <fullName evidence="4">Lipoprotein</fullName>
    </recommendedName>
</protein>
<gene>
    <name evidence="2" type="ORF">DB31_7304</name>
</gene>
<dbReference type="EMBL" id="JMCB01000006">
    <property type="protein sequence ID" value="KFE68067.1"/>
    <property type="molecule type" value="Genomic_DNA"/>
</dbReference>
<comment type="caution">
    <text evidence="2">The sequence shown here is derived from an EMBL/GenBank/DDBJ whole genome shotgun (WGS) entry which is preliminary data.</text>
</comment>
<feature type="chain" id="PRO_5001799680" description="Lipoprotein" evidence="1">
    <location>
        <begin position="22"/>
        <end position="327"/>
    </location>
</feature>
<dbReference type="STRING" id="394096.DB31_7304"/>
<organism evidence="2 3">
    <name type="scientific">Hyalangium minutum</name>
    <dbReference type="NCBI Taxonomy" id="394096"/>
    <lineage>
        <taxon>Bacteria</taxon>
        <taxon>Pseudomonadati</taxon>
        <taxon>Myxococcota</taxon>
        <taxon>Myxococcia</taxon>
        <taxon>Myxococcales</taxon>
        <taxon>Cystobacterineae</taxon>
        <taxon>Archangiaceae</taxon>
        <taxon>Hyalangium</taxon>
    </lineage>
</organism>
<dbReference type="Proteomes" id="UP000028725">
    <property type="component" value="Unassembled WGS sequence"/>
</dbReference>
<keyword evidence="3" id="KW-1185">Reference proteome</keyword>
<keyword evidence="1" id="KW-0732">Signal</keyword>
<dbReference type="RefSeq" id="WP_044188524.1">
    <property type="nucleotide sequence ID" value="NZ_JMCB01000006.1"/>
</dbReference>
<evidence type="ECO:0000313" key="2">
    <source>
        <dbReference type="EMBL" id="KFE68067.1"/>
    </source>
</evidence>
<dbReference type="OrthoDB" id="5380053at2"/>
<dbReference type="AlphaFoldDB" id="A0A085WK54"/>
<evidence type="ECO:0000256" key="1">
    <source>
        <dbReference type="SAM" id="SignalP"/>
    </source>
</evidence>
<sequence>MRHDKLSLLSLLAVLALPSLAGASAVLEPLPSSNDNYGESFTFMVDLEDGTFVFTQFSITNLGPGSRHGICRATVVRPGQKTWSPQVKVSSDEWGYDAATSTLKMGPCTLHAGTGTFLSLPLDNGLVNITFSDPPSPKSPPGSEVVVGTTRYRHEVLLPFSAAKVGLRLPGSNALLELSGVGYADHSHSTVAPAKLARSWVRFRALRSGGSNLLLLAREGFDGGFTPAYVWPAGGEPQVLQRFELRRQPGDSKKAGWEADLSGAGGALSLKATSLMLRTAPVQDLGILGSLVRPVVGSPVTYLMRAVLQRPGQPDVHGLMEVTLDEG</sequence>
<reference evidence="2 3" key="1">
    <citation type="submission" date="2014-04" db="EMBL/GenBank/DDBJ databases">
        <title>Genome assembly of Hyalangium minutum DSM 14724.</title>
        <authorList>
            <person name="Sharma G."/>
            <person name="Subramanian S."/>
        </authorList>
    </citation>
    <scope>NUCLEOTIDE SEQUENCE [LARGE SCALE GENOMIC DNA]</scope>
    <source>
        <strain evidence="2 3">DSM 14724</strain>
    </source>
</reference>
<accession>A0A085WK54</accession>